<dbReference type="AlphaFoldDB" id="A0A817W9Y7"/>
<dbReference type="Proteomes" id="UP000663869">
    <property type="component" value="Unassembled WGS sequence"/>
</dbReference>
<evidence type="ECO:0000256" key="1">
    <source>
        <dbReference type="SAM" id="MobiDB-lite"/>
    </source>
</evidence>
<proteinExistence type="predicted"/>
<feature type="compositionally biased region" description="Polar residues" evidence="1">
    <location>
        <begin position="475"/>
        <end position="489"/>
    </location>
</feature>
<reference evidence="2" key="1">
    <citation type="submission" date="2021-02" db="EMBL/GenBank/DDBJ databases">
        <authorList>
            <person name="Nowell W R."/>
        </authorList>
    </citation>
    <scope>NUCLEOTIDE SEQUENCE</scope>
</reference>
<feature type="compositionally biased region" description="Polar residues" evidence="1">
    <location>
        <begin position="395"/>
        <end position="415"/>
    </location>
</feature>
<organism evidence="2 3">
    <name type="scientific">Rotaria socialis</name>
    <dbReference type="NCBI Taxonomy" id="392032"/>
    <lineage>
        <taxon>Eukaryota</taxon>
        <taxon>Metazoa</taxon>
        <taxon>Spiralia</taxon>
        <taxon>Gnathifera</taxon>
        <taxon>Rotifera</taxon>
        <taxon>Eurotatoria</taxon>
        <taxon>Bdelloidea</taxon>
        <taxon>Philodinida</taxon>
        <taxon>Philodinidae</taxon>
        <taxon>Rotaria</taxon>
    </lineage>
</organism>
<gene>
    <name evidence="2" type="ORF">FME351_LOCUS4677</name>
</gene>
<feature type="region of interest" description="Disordered" evidence="1">
    <location>
        <begin position="332"/>
        <end position="436"/>
    </location>
</feature>
<evidence type="ECO:0000313" key="3">
    <source>
        <dbReference type="Proteomes" id="UP000663869"/>
    </source>
</evidence>
<evidence type="ECO:0000313" key="2">
    <source>
        <dbReference type="EMBL" id="CAF3352942.1"/>
    </source>
</evidence>
<sequence length="489" mass="55302">MDEEKDQDGDDDGWKTIKPDVILFETSIGTLQPRYINETFNLMSTVLKKRSLEKPIPHPILDDPSKMMRIIANPVYDKLTFSRAVNMRKVTSTHQQSPQLNRPKQKTLNTRSKSTDTSHTDITALPNPSELNISKVESNISFTRRGAAAAAAAPPPFCLPTPPPAKLIEAQILSSTTSRSRAKTPRTNTQTLQAALTENNKDVKKPIADGTVRYVNSRHGFEVQRYSSSNWLAVDVYTKDACQSHEKTFREMLDKKRQYERLSRSIYSSEYYTQRWDELLKSYKQGHLTHAEWAQQNYQLFCLKTLYSQAIKREQTHIEAFVGNSRRDRAKSAFKEWKETKSDDNPQHQTRLTTARSHRTTEAASSSFLSTTSFPNSSSKTGDQNHTTSSDRSHRLSMSTNTDSELQRIPNNQPKNSSQNTSNMSSSSSSSSSSSTTSYVFDEQRWSLHAMLKRVVGLAEPLKQPSTVTKRKHSPMTNASNDSGFESIS</sequence>
<feature type="compositionally biased region" description="Polar residues" evidence="1">
    <location>
        <begin position="89"/>
        <end position="112"/>
    </location>
</feature>
<dbReference type="EMBL" id="CAJNYU010000357">
    <property type="protein sequence ID" value="CAF3352942.1"/>
    <property type="molecule type" value="Genomic_DNA"/>
</dbReference>
<feature type="region of interest" description="Disordered" evidence="1">
    <location>
        <begin position="458"/>
        <end position="489"/>
    </location>
</feature>
<accession>A0A817W9Y7</accession>
<feature type="compositionally biased region" description="Basic and acidic residues" evidence="1">
    <location>
        <begin position="332"/>
        <end position="346"/>
    </location>
</feature>
<feature type="region of interest" description="Disordered" evidence="1">
    <location>
        <begin position="89"/>
        <end position="129"/>
    </location>
</feature>
<comment type="caution">
    <text evidence="2">The sequence shown here is derived from an EMBL/GenBank/DDBJ whole genome shotgun (WGS) entry which is preliminary data.</text>
</comment>
<feature type="compositionally biased region" description="Low complexity" evidence="1">
    <location>
        <begin position="362"/>
        <end position="381"/>
    </location>
</feature>
<protein>
    <submittedName>
        <fullName evidence="2">Uncharacterized protein</fullName>
    </submittedName>
</protein>
<name>A0A817W9Y7_9BILA</name>
<feature type="compositionally biased region" description="Low complexity" evidence="1">
    <location>
        <begin position="416"/>
        <end position="436"/>
    </location>
</feature>